<dbReference type="RefSeq" id="WP_248906028.1">
    <property type="nucleotide sequence ID" value="NZ_CP109979.1"/>
</dbReference>
<dbReference type="InterPro" id="IPR019546">
    <property type="entry name" value="TAT_signal_bac_arc"/>
</dbReference>
<dbReference type="GeneID" id="76199357"/>
<dbReference type="InterPro" id="IPR006311">
    <property type="entry name" value="TAT_signal"/>
</dbReference>
<protein>
    <submittedName>
        <fullName evidence="2">Twin-arginine translocation signal domain-containing protein</fullName>
    </submittedName>
</protein>
<evidence type="ECO:0000313" key="2">
    <source>
        <dbReference type="EMBL" id="MFC7189797.1"/>
    </source>
</evidence>
<evidence type="ECO:0000313" key="3">
    <source>
        <dbReference type="Proteomes" id="UP001596417"/>
    </source>
</evidence>
<dbReference type="SUPFAM" id="SSF51126">
    <property type="entry name" value="Pectin lyase-like"/>
    <property type="match status" value="1"/>
</dbReference>
<feature type="region of interest" description="Disordered" evidence="1">
    <location>
        <begin position="392"/>
        <end position="420"/>
    </location>
</feature>
<proteinExistence type="predicted"/>
<name>A0ABD5YPM4_9EURY</name>
<dbReference type="AlphaFoldDB" id="A0ABD5YPM4"/>
<reference evidence="2 3" key="1">
    <citation type="journal article" date="2019" name="Int. J. Syst. Evol. Microbiol.">
        <title>The Global Catalogue of Microorganisms (GCM) 10K type strain sequencing project: providing services to taxonomists for standard genome sequencing and annotation.</title>
        <authorList>
            <consortium name="The Broad Institute Genomics Platform"/>
            <consortium name="The Broad Institute Genome Sequencing Center for Infectious Disease"/>
            <person name="Wu L."/>
            <person name="Ma J."/>
        </authorList>
    </citation>
    <scope>NUCLEOTIDE SEQUENCE [LARGE SCALE GENOMIC DNA]</scope>
    <source>
        <strain evidence="2 3">RDMS1</strain>
    </source>
</reference>
<keyword evidence="3" id="KW-1185">Reference proteome</keyword>
<dbReference type="NCBIfam" id="TIGR01409">
    <property type="entry name" value="TAT_signal_seq"/>
    <property type="match status" value="1"/>
</dbReference>
<dbReference type="EMBL" id="JBHTAX010000001">
    <property type="protein sequence ID" value="MFC7189797.1"/>
    <property type="molecule type" value="Genomic_DNA"/>
</dbReference>
<gene>
    <name evidence="2" type="ORF">ACFQL7_07960</name>
</gene>
<sequence>MTAWTPNGLNITRRGFLKTAGVAGVIGGGLTGVDMAAGGAKSKPHQALSPAHDPSQMSETHVDIADGDDVAGIIENVSDGELLVFPEGEFRWSRTVLVTVDNWGIRGQPNDGTVFMVPEGHTGRELTDYHLRTIAKSSLENPAGDNILLKNLTFDSTGRTNPGIRIGVRNRGHVENLHYRCNGTIGPDLMPSGMNALVQNKDGHLTIRNYVQHNNGRLSDYNGGDSRSGFHTGAGNFGTVTLIDPVLTGFPNNGCYVSRTPGRTEIVGGYLANNNVSNVRLSGAVTVCGTTMELDTETYATGDGETTGGNDYNTRMVWGDARQTARGPGGLVENCSFILHSYDRSQGLVDILDNPSITVRNSQFLLEDEITAVSADAGEIVLNNCTFTGESSATAGSGDITGDGNCVSGDIEPGDVPTSEQNCRSFEWNRVHPLGQSS</sequence>
<dbReference type="Proteomes" id="UP001596417">
    <property type="component" value="Unassembled WGS sequence"/>
</dbReference>
<comment type="caution">
    <text evidence="2">The sequence shown here is derived from an EMBL/GenBank/DDBJ whole genome shotgun (WGS) entry which is preliminary data.</text>
</comment>
<organism evidence="2 3">
    <name type="scientific">Halocatena marina</name>
    <dbReference type="NCBI Taxonomy" id="2934937"/>
    <lineage>
        <taxon>Archaea</taxon>
        <taxon>Methanobacteriati</taxon>
        <taxon>Methanobacteriota</taxon>
        <taxon>Stenosarchaea group</taxon>
        <taxon>Halobacteria</taxon>
        <taxon>Halobacteriales</taxon>
        <taxon>Natronomonadaceae</taxon>
        <taxon>Halocatena</taxon>
    </lineage>
</organism>
<dbReference type="PROSITE" id="PS51318">
    <property type="entry name" value="TAT"/>
    <property type="match status" value="1"/>
</dbReference>
<evidence type="ECO:0000256" key="1">
    <source>
        <dbReference type="SAM" id="MobiDB-lite"/>
    </source>
</evidence>
<accession>A0ABD5YPM4</accession>
<dbReference type="InterPro" id="IPR011050">
    <property type="entry name" value="Pectin_lyase_fold/virulence"/>
</dbReference>